<dbReference type="Gene3D" id="3.40.50.620">
    <property type="entry name" value="HUPs"/>
    <property type="match status" value="1"/>
</dbReference>
<evidence type="ECO:0000259" key="2">
    <source>
        <dbReference type="Pfam" id="PF00582"/>
    </source>
</evidence>
<feature type="compositionally biased region" description="Polar residues" evidence="1">
    <location>
        <begin position="179"/>
        <end position="191"/>
    </location>
</feature>
<reference evidence="3 4" key="1">
    <citation type="submission" date="2018-06" db="EMBL/GenBank/DDBJ databases">
        <title>Comparative genomics reveals the genomic features of Rhizophagus irregularis, R. cerebriforme, R. diaphanum and Gigaspora rosea, and their symbiotic lifestyle signature.</title>
        <authorList>
            <person name="Morin E."/>
            <person name="San Clemente H."/>
            <person name="Chen E.C.H."/>
            <person name="De La Providencia I."/>
            <person name="Hainaut M."/>
            <person name="Kuo A."/>
            <person name="Kohler A."/>
            <person name="Murat C."/>
            <person name="Tang N."/>
            <person name="Roy S."/>
            <person name="Loubradou J."/>
            <person name="Henrissat B."/>
            <person name="Grigoriev I.V."/>
            <person name="Corradi N."/>
            <person name="Roux C."/>
            <person name="Martin F.M."/>
        </authorList>
    </citation>
    <scope>NUCLEOTIDE SEQUENCE [LARGE SCALE GENOMIC DNA]</scope>
    <source>
        <strain evidence="3 4">DAOM 194757</strain>
    </source>
</reference>
<evidence type="ECO:0000313" key="4">
    <source>
        <dbReference type="Proteomes" id="UP000266673"/>
    </source>
</evidence>
<accession>A0A397V1Q2</accession>
<feature type="region of interest" description="Disordered" evidence="1">
    <location>
        <begin position="168"/>
        <end position="193"/>
    </location>
</feature>
<evidence type="ECO:0000313" key="3">
    <source>
        <dbReference type="EMBL" id="RIB16335.1"/>
    </source>
</evidence>
<dbReference type="PRINTS" id="PR01438">
    <property type="entry name" value="UNVRSLSTRESS"/>
</dbReference>
<dbReference type="AlphaFoldDB" id="A0A397V1Q2"/>
<dbReference type="PANTHER" id="PTHR31964">
    <property type="entry name" value="ADENINE NUCLEOTIDE ALPHA HYDROLASES-LIKE SUPERFAMILY PROTEIN"/>
    <property type="match status" value="1"/>
</dbReference>
<dbReference type="STRING" id="44941.A0A397V1Q2"/>
<evidence type="ECO:0000256" key="1">
    <source>
        <dbReference type="SAM" id="MobiDB-lite"/>
    </source>
</evidence>
<keyword evidence="4" id="KW-1185">Reference proteome</keyword>
<feature type="domain" description="UspA" evidence="2">
    <location>
        <begin position="16"/>
        <end position="165"/>
    </location>
</feature>
<dbReference type="InterPro" id="IPR006015">
    <property type="entry name" value="Universal_stress_UspA"/>
</dbReference>
<dbReference type="SUPFAM" id="SSF52402">
    <property type="entry name" value="Adenine nucleotide alpha hydrolases-like"/>
    <property type="match status" value="1"/>
</dbReference>
<dbReference type="Pfam" id="PF00582">
    <property type="entry name" value="Usp"/>
    <property type="match status" value="1"/>
</dbReference>
<organism evidence="3 4">
    <name type="scientific">Gigaspora rosea</name>
    <dbReference type="NCBI Taxonomy" id="44941"/>
    <lineage>
        <taxon>Eukaryota</taxon>
        <taxon>Fungi</taxon>
        <taxon>Fungi incertae sedis</taxon>
        <taxon>Mucoromycota</taxon>
        <taxon>Glomeromycotina</taxon>
        <taxon>Glomeromycetes</taxon>
        <taxon>Diversisporales</taxon>
        <taxon>Gigasporaceae</taxon>
        <taxon>Gigaspora</taxon>
    </lineage>
</organism>
<dbReference type="EMBL" id="QKWP01000684">
    <property type="protein sequence ID" value="RIB16335.1"/>
    <property type="molecule type" value="Genomic_DNA"/>
</dbReference>
<sequence length="205" mass="22989">MPITVPEEPLELHLRRKILLAYDNSEYSKAVFQYALDNIFVPNKDHVALATVVDEEQSMWLLAHNSRAQNAENMKRNRRLSLTEHSEASDILKPLSEDLASKGITSNFYILKGDPKVQLVKLAEHAHVDLVVVGTRGLGLLKRNLLGSVSEYVVRNCECSVLVVKQKPEKTDKPRSRPGSPTTSFSSTARRSLQAPISLFRTLTK</sequence>
<comment type="caution">
    <text evidence="3">The sequence shown here is derived from an EMBL/GenBank/DDBJ whole genome shotgun (WGS) entry which is preliminary data.</text>
</comment>
<dbReference type="CDD" id="cd23659">
    <property type="entry name" value="USP_At3g01520-like"/>
    <property type="match status" value="1"/>
</dbReference>
<proteinExistence type="predicted"/>
<dbReference type="OrthoDB" id="843225at2759"/>
<dbReference type="InterPro" id="IPR006016">
    <property type="entry name" value="UspA"/>
</dbReference>
<name>A0A397V1Q2_9GLOM</name>
<dbReference type="InterPro" id="IPR014729">
    <property type="entry name" value="Rossmann-like_a/b/a_fold"/>
</dbReference>
<dbReference type="Proteomes" id="UP000266673">
    <property type="component" value="Unassembled WGS sequence"/>
</dbReference>
<protein>
    <recommendedName>
        <fullName evidence="2">UspA domain-containing protein</fullName>
    </recommendedName>
</protein>
<dbReference type="PANTHER" id="PTHR31964:SF113">
    <property type="entry name" value="USPA DOMAIN-CONTAINING PROTEIN"/>
    <property type="match status" value="1"/>
</dbReference>
<gene>
    <name evidence="3" type="ORF">C2G38_1518573</name>
</gene>